<feature type="domain" description="WH1" evidence="2">
    <location>
        <begin position="26"/>
        <end position="149"/>
    </location>
</feature>
<dbReference type="Gene3D" id="2.30.29.30">
    <property type="entry name" value="Pleckstrin-homology domain (PH domain)/Phosphotyrosine-binding domain (PTB)"/>
    <property type="match status" value="1"/>
</dbReference>
<dbReference type="Proteomes" id="UP001174909">
    <property type="component" value="Unassembled WGS sequence"/>
</dbReference>
<organism evidence="3 4">
    <name type="scientific">Geodia barretti</name>
    <name type="common">Barrett's horny sponge</name>
    <dbReference type="NCBI Taxonomy" id="519541"/>
    <lineage>
        <taxon>Eukaryota</taxon>
        <taxon>Metazoa</taxon>
        <taxon>Porifera</taxon>
        <taxon>Demospongiae</taxon>
        <taxon>Heteroscleromorpha</taxon>
        <taxon>Tetractinellida</taxon>
        <taxon>Astrophorina</taxon>
        <taxon>Geodiidae</taxon>
        <taxon>Geodia</taxon>
    </lineage>
</organism>
<feature type="region of interest" description="Disordered" evidence="1">
    <location>
        <begin position="306"/>
        <end position="397"/>
    </location>
</feature>
<dbReference type="InterPro" id="IPR011993">
    <property type="entry name" value="PH-like_dom_sf"/>
</dbReference>
<comment type="caution">
    <text evidence="3">The sequence shown here is derived from an EMBL/GenBank/DDBJ whole genome shotgun (WGS) entry which is preliminary data.</text>
</comment>
<dbReference type="PROSITE" id="PS50229">
    <property type="entry name" value="WH1"/>
    <property type="match status" value="1"/>
</dbReference>
<evidence type="ECO:0000313" key="3">
    <source>
        <dbReference type="EMBL" id="CAI8049779.1"/>
    </source>
</evidence>
<dbReference type="EMBL" id="CASHTH010003817">
    <property type="protein sequence ID" value="CAI8049779.1"/>
    <property type="molecule type" value="Genomic_DNA"/>
</dbReference>
<dbReference type="AlphaFoldDB" id="A0AA35XA10"/>
<reference evidence="3" key="1">
    <citation type="submission" date="2023-03" db="EMBL/GenBank/DDBJ databases">
        <authorList>
            <person name="Steffen K."/>
            <person name="Cardenas P."/>
        </authorList>
    </citation>
    <scope>NUCLEOTIDE SEQUENCE</scope>
</reference>
<evidence type="ECO:0000313" key="4">
    <source>
        <dbReference type="Proteomes" id="UP001174909"/>
    </source>
</evidence>
<sequence length="497" mass="54601">MSRAQFDLPETQVSKDVIERVQFSVSSRNAGAKVSECLTHVFVSPYADDPSAVSWQYVSSGVTCLLRKKEVAKSGRKLVWTVHLCLYNVTYGVLVWKGAVMPGSNYTAVTDTFHVFVMQELNAIVGLLFEESSQAREFLRAYLQWDAEKTKDERSKGGGSGSSSPAQFRKEMISKPCNFQHIQGTQALDECIEIEKIKTDIQATFFGLGSAQARRNVEAKGGKRKKDACRPRIQLQNVSVPHKASGKKRHIAVETCKSLDIDVTPGQRLAPLVAQESLPGGMSLRHSMPPQHTVSLLHHQSQPDLLDNRRVGDASPPAQPMSPQYDSLPRDHNSSSDGYSPAGESSLDHHHHLPPQTVPSDPQYDTLHLTNGKEPPSPARTPGSVPLQNGSDHVAPTSPVYDALIRVDSPLYDSLQKNTTHESTEADRHYKPQLYVDAMVDDEVAGYSTLAVKGGMGNAAAAQDYTPPPRLSPLNFEKEFSQSPFFHPAYVTSTTNC</sequence>
<proteinExistence type="predicted"/>
<evidence type="ECO:0000259" key="2">
    <source>
        <dbReference type="PROSITE" id="PS50229"/>
    </source>
</evidence>
<dbReference type="InterPro" id="IPR000697">
    <property type="entry name" value="WH1/EVH1_dom"/>
</dbReference>
<dbReference type="Pfam" id="PF00568">
    <property type="entry name" value="WH1"/>
    <property type="match status" value="1"/>
</dbReference>
<dbReference type="SUPFAM" id="SSF50729">
    <property type="entry name" value="PH domain-like"/>
    <property type="match status" value="1"/>
</dbReference>
<protein>
    <recommendedName>
        <fullName evidence="2">WH1 domain-containing protein</fullName>
    </recommendedName>
</protein>
<name>A0AA35XA10_GEOBA</name>
<evidence type="ECO:0000256" key="1">
    <source>
        <dbReference type="SAM" id="MobiDB-lite"/>
    </source>
</evidence>
<gene>
    <name evidence="3" type="ORF">GBAR_LOCUS27402</name>
</gene>
<keyword evidence="4" id="KW-1185">Reference proteome</keyword>
<accession>A0AA35XA10</accession>